<dbReference type="AlphaFoldDB" id="A0A8J6N6B8"/>
<dbReference type="GO" id="GO:0020037">
    <property type="term" value="F:heme binding"/>
    <property type="evidence" value="ECO:0007669"/>
    <property type="project" value="InterPro"/>
</dbReference>
<dbReference type="EMBL" id="JACNLL010000047">
    <property type="protein sequence ID" value="MBC8199312.1"/>
    <property type="molecule type" value="Genomic_DNA"/>
</dbReference>
<keyword evidence="2" id="KW-0408">Iron</keyword>
<sequence>MAFNVLLYTSLFVFISGVIYKIYTWFSWEIGISSRDIDRSERLSAAFKGMLEVIFSAKILILIKVFILDVVFQKRILKEDFLRWAMHMLIYTGFMLLLLMHALDEHITASLFSEYYSTLNPFFFLRNFFSMMVIAGLTIAIYRRFILKVPRLKTNSMDYYAIIILTVIMISGFFLEATKITSISDFERMVEEFSDVDEKKDINALESLWVHAFGVVSPDLKEPFEEKLLEYGREIHEINCASCHSSPKWAFTGYALANILNPIALRLDRAKGSKILWYIHILACFFGLAYLPFSKMFHIIAGPISLLANAVMEKDKPDPANIATRQVMELDACTHCGTCSLGCSAATAFDALDNENILPSEKMVSLKSLIAGKKMSPEELKAIQEGVCLCTNCDRCTVVCPVGINLKELWLNVREDLIQKGYPEPLLLSPFSFVRGLNRYDIPADEYYKPVNAAKQAVAGKFDSLIKQSPLILQGAGIEEFNQLAKDNTFSYCFSCQNCTSVCPVVCSFDKPEETLGLLPHQIMRCLGLGLIEMASGASMIWDCLTCYQCQEHCPQNVNVTDLFFGLKNLAIKNVKKA</sequence>
<evidence type="ECO:0000256" key="4">
    <source>
        <dbReference type="SAM" id="Phobius"/>
    </source>
</evidence>
<dbReference type="PANTHER" id="PTHR43255:SF2">
    <property type="entry name" value="HETERODISULFIDE REDUCTASE RELATED PROTEIN"/>
    <property type="match status" value="1"/>
</dbReference>
<dbReference type="SUPFAM" id="SSF46548">
    <property type="entry name" value="alpha-helical ferredoxin"/>
    <property type="match status" value="2"/>
</dbReference>
<evidence type="ECO:0000259" key="5">
    <source>
        <dbReference type="PROSITE" id="PS51379"/>
    </source>
</evidence>
<evidence type="ECO:0000256" key="1">
    <source>
        <dbReference type="ARBA" id="ARBA00022723"/>
    </source>
</evidence>
<dbReference type="InterPro" id="IPR051460">
    <property type="entry name" value="HdrC_iron-sulfur_subunit"/>
</dbReference>
<dbReference type="InterPro" id="IPR017900">
    <property type="entry name" value="4Fe4S_Fe_S_CS"/>
</dbReference>
<evidence type="ECO:0000313" key="7">
    <source>
        <dbReference type="Proteomes" id="UP000603545"/>
    </source>
</evidence>
<accession>A0A8J6N6B8</accession>
<comment type="caution">
    <text evidence="6">The sequence shown here is derived from an EMBL/GenBank/DDBJ whole genome shotgun (WGS) entry which is preliminary data.</text>
</comment>
<dbReference type="InterPro" id="IPR017896">
    <property type="entry name" value="4Fe4S_Fe-S-bd"/>
</dbReference>
<feature type="transmembrane region" description="Helical" evidence="4">
    <location>
        <begin position="123"/>
        <end position="145"/>
    </location>
</feature>
<dbReference type="GO" id="GO:0009055">
    <property type="term" value="F:electron transfer activity"/>
    <property type="evidence" value="ECO:0007669"/>
    <property type="project" value="InterPro"/>
</dbReference>
<dbReference type="PROSITE" id="PS00198">
    <property type="entry name" value="4FE4S_FER_1"/>
    <property type="match status" value="3"/>
</dbReference>
<keyword evidence="4" id="KW-1133">Transmembrane helix</keyword>
<feature type="transmembrane region" description="Helical" evidence="4">
    <location>
        <begin position="275"/>
        <end position="293"/>
    </location>
</feature>
<dbReference type="PANTHER" id="PTHR43255">
    <property type="entry name" value="IRON-SULFUR-BINDING OXIDOREDUCTASE FADF-RELATED-RELATED"/>
    <property type="match status" value="1"/>
</dbReference>
<dbReference type="GO" id="GO:0046872">
    <property type="term" value="F:metal ion binding"/>
    <property type="evidence" value="ECO:0007669"/>
    <property type="project" value="UniProtKB-KW"/>
</dbReference>
<dbReference type="Gene3D" id="1.10.1060.10">
    <property type="entry name" value="Alpha-helical ferredoxin"/>
    <property type="match status" value="2"/>
</dbReference>
<feature type="transmembrane region" description="Helical" evidence="4">
    <location>
        <begin position="5"/>
        <end position="26"/>
    </location>
</feature>
<dbReference type="InterPro" id="IPR009051">
    <property type="entry name" value="Helical_ferredxn"/>
</dbReference>
<feature type="domain" description="4Fe-4S ferredoxin-type" evidence="5">
    <location>
        <begin position="324"/>
        <end position="354"/>
    </location>
</feature>
<dbReference type="Proteomes" id="UP000603545">
    <property type="component" value="Unassembled WGS sequence"/>
</dbReference>
<dbReference type="InterPro" id="IPR036197">
    <property type="entry name" value="NarG-like_sf"/>
</dbReference>
<dbReference type="GO" id="GO:0005886">
    <property type="term" value="C:plasma membrane"/>
    <property type="evidence" value="ECO:0007669"/>
    <property type="project" value="TreeGrafter"/>
</dbReference>
<evidence type="ECO:0000313" key="6">
    <source>
        <dbReference type="EMBL" id="MBC8199312.1"/>
    </source>
</evidence>
<evidence type="ECO:0000256" key="3">
    <source>
        <dbReference type="ARBA" id="ARBA00023014"/>
    </source>
</evidence>
<dbReference type="SUPFAM" id="SSF46626">
    <property type="entry name" value="Cytochrome c"/>
    <property type="match status" value="1"/>
</dbReference>
<keyword evidence="4" id="KW-0812">Transmembrane</keyword>
<keyword evidence="3" id="KW-0411">Iron-sulfur</keyword>
<dbReference type="GO" id="GO:0051536">
    <property type="term" value="F:iron-sulfur cluster binding"/>
    <property type="evidence" value="ECO:0007669"/>
    <property type="project" value="UniProtKB-KW"/>
</dbReference>
<keyword evidence="1" id="KW-0479">Metal-binding</keyword>
<reference evidence="6 7" key="1">
    <citation type="submission" date="2020-08" db="EMBL/GenBank/DDBJ databases">
        <title>Bridging the membrane lipid divide: bacteria of the FCB group superphylum have the potential to synthesize archaeal ether lipids.</title>
        <authorList>
            <person name="Villanueva L."/>
            <person name="Von Meijenfeldt F.A.B."/>
            <person name="Westbye A.B."/>
            <person name="Yadav S."/>
            <person name="Hopmans E.C."/>
            <person name="Dutilh B.E."/>
            <person name="Sinninghe Damste J.S."/>
        </authorList>
    </citation>
    <scope>NUCLEOTIDE SEQUENCE [LARGE SCALE GENOMIC DNA]</scope>
    <source>
        <strain evidence="6">NIOZ-UU82</strain>
    </source>
</reference>
<keyword evidence="4" id="KW-0472">Membrane</keyword>
<name>A0A8J6N6B8_9BACT</name>
<evidence type="ECO:0000256" key="2">
    <source>
        <dbReference type="ARBA" id="ARBA00023004"/>
    </source>
</evidence>
<dbReference type="Pfam" id="PF13183">
    <property type="entry name" value="Fer4_8"/>
    <property type="match status" value="2"/>
</dbReference>
<organism evidence="6 7">
    <name type="scientific">Candidatus Desulfaltia bathyphila</name>
    <dbReference type="NCBI Taxonomy" id="2841697"/>
    <lineage>
        <taxon>Bacteria</taxon>
        <taxon>Pseudomonadati</taxon>
        <taxon>Thermodesulfobacteriota</taxon>
        <taxon>Desulfobacteria</taxon>
        <taxon>Desulfobacterales</taxon>
        <taxon>Desulfobacterales incertae sedis</taxon>
        <taxon>Candidatus Desulfaltia</taxon>
    </lineage>
</organism>
<feature type="transmembrane region" description="Helical" evidence="4">
    <location>
        <begin position="84"/>
        <end position="103"/>
    </location>
</feature>
<proteinExistence type="predicted"/>
<dbReference type="InterPro" id="IPR036909">
    <property type="entry name" value="Cyt_c-like_dom_sf"/>
</dbReference>
<dbReference type="PROSITE" id="PS51379">
    <property type="entry name" value="4FE4S_FER_2"/>
    <property type="match status" value="2"/>
</dbReference>
<feature type="domain" description="4Fe-4S ferredoxin-type" evidence="5">
    <location>
        <begin position="379"/>
        <end position="409"/>
    </location>
</feature>
<dbReference type="SUPFAM" id="SSF103501">
    <property type="entry name" value="Respiratory nitrate reductase 1 gamma chain"/>
    <property type="match status" value="2"/>
</dbReference>
<dbReference type="Gene3D" id="1.20.950.20">
    <property type="entry name" value="Transmembrane di-heme cytochromes, Chain C"/>
    <property type="match status" value="2"/>
</dbReference>
<protein>
    <submittedName>
        <fullName evidence="6">4Fe-4S dicluster domain-containing protein</fullName>
    </submittedName>
</protein>
<gene>
    <name evidence="6" type="ORF">H8E80_04610</name>
</gene>
<feature type="transmembrane region" description="Helical" evidence="4">
    <location>
        <begin position="157"/>
        <end position="175"/>
    </location>
</feature>
<feature type="transmembrane region" description="Helical" evidence="4">
    <location>
        <begin position="46"/>
        <end position="72"/>
    </location>
</feature>